<keyword evidence="3" id="KW-1185">Reference proteome</keyword>
<comment type="caution">
    <text evidence="2">The sequence shown here is derived from an EMBL/GenBank/DDBJ whole genome shotgun (WGS) entry which is preliminary data.</text>
</comment>
<evidence type="ECO:0000313" key="3">
    <source>
        <dbReference type="Proteomes" id="UP000528457"/>
    </source>
</evidence>
<evidence type="ECO:0000256" key="1">
    <source>
        <dbReference type="SAM" id="SignalP"/>
    </source>
</evidence>
<dbReference type="Proteomes" id="UP000528457">
    <property type="component" value="Unassembled WGS sequence"/>
</dbReference>
<evidence type="ECO:0000313" key="2">
    <source>
        <dbReference type="EMBL" id="MBB6520912.1"/>
    </source>
</evidence>
<name>A0A7X0JRN1_9GAMM</name>
<gene>
    <name evidence="2" type="ORF">HNR48_001190</name>
</gene>
<feature type="chain" id="PRO_5030752852" description="DUF5666 domain-containing protein" evidence="1">
    <location>
        <begin position="22"/>
        <end position="106"/>
    </location>
</feature>
<feature type="signal peptide" evidence="1">
    <location>
        <begin position="1"/>
        <end position="21"/>
    </location>
</feature>
<evidence type="ECO:0008006" key="4">
    <source>
        <dbReference type="Google" id="ProtNLM"/>
    </source>
</evidence>
<reference evidence="2 3" key="1">
    <citation type="submission" date="2020-08" db="EMBL/GenBank/DDBJ databases">
        <title>Genomic Encyclopedia of Type Strains, Phase IV (KMG-IV): sequencing the most valuable type-strain genomes for metagenomic binning, comparative biology and taxonomic classification.</title>
        <authorList>
            <person name="Goeker M."/>
        </authorList>
    </citation>
    <scope>NUCLEOTIDE SEQUENCE [LARGE SCALE GENOMIC DNA]</scope>
    <source>
        <strain evidence="2 3">DSM 22368</strain>
    </source>
</reference>
<protein>
    <recommendedName>
        <fullName evidence="4">DUF5666 domain-containing protein</fullName>
    </recommendedName>
</protein>
<sequence>MRLFAIVCVLVLTVFSVPALSQGNEGSQPVQLVGLLRGTIDYVHHDKQQLVISDRRFTMPLNFKVTDTKGKSITRFGVKVGQSVEYFVRYEEKSNIFYVDRLKLLN</sequence>
<dbReference type="RefSeq" id="WP_166849958.1">
    <property type="nucleotide sequence ID" value="NZ_JAAONY010000001.1"/>
</dbReference>
<dbReference type="EMBL" id="JACHHT010000001">
    <property type="protein sequence ID" value="MBB6520912.1"/>
    <property type="molecule type" value="Genomic_DNA"/>
</dbReference>
<dbReference type="AlphaFoldDB" id="A0A7X0JRN1"/>
<accession>A0A7X0JRN1</accession>
<dbReference type="InParanoid" id="A0A7X0JRN1"/>
<keyword evidence="1" id="KW-0732">Signal</keyword>
<proteinExistence type="predicted"/>
<organism evidence="2 3">
    <name type="scientific">Pseudoteredinibacter isoporae</name>
    <dbReference type="NCBI Taxonomy" id="570281"/>
    <lineage>
        <taxon>Bacteria</taxon>
        <taxon>Pseudomonadati</taxon>
        <taxon>Pseudomonadota</taxon>
        <taxon>Gammaproteobacteria</taxon>
        <taxon>Cellvibrionales</taxon>
        <taxon>Cellvibrionaceae</taxon>
        <taxon>Pseudoteredinibacter</taxon>
    </lineage>
</organism>